<feature type="domain" description="Asn/Gln amidotransferase" evidence="12">
    <location>
        <begin position="330"/>
        <end position="477"/>
    </location>
</feature>
<evidence type="ECO:0000256" key="4">
    <source>
        <dbReference type="ARBA" id="ARBA00022741"/>
    </source>
</evidence>
<dbReference type="GO" id="GO:0016740">
    <property type="term" value="F:transferase activity"/>
    <property type="evidence" value="ECO:0007669"/>
    <property type="project" value="UniProtKB-KW"/>
</dbReference>
<dbReference type="SMART" id="SM00845">
    <property type="entry name" value="GatB_Yqey"/>
    <property type="match status" value="1"/>
</dbReference>
<dbReference type="InterPro" id="IPR003789">
    <property type="entry name" value="Asn/Gln_tRNA_amidoTrase-B-like"/>
</dbReference>
<protein>
    <recommendedName>
        <fullName evidence="10">Aspartyl/glutamyl-tRNA(Asn/Gln) amidotransferase subunit B</fullName>
        <shortName evidence="10">Asp/Glu-ADT subunit B</shortName>
        <ecNumber evidence="10">6.3.5.-</ecNumber>
    </recommendedName>
</protein>
<dbReference type="InterPro" id="IPR017959">
    <property type="entry name" value="Asn/Gln-tRNA_amidoTrfase_suB/E"/>
</dbReference>
<dbReference type="EC" id="6.3.5.-" evidence="10"/>
<dbReference type="NCBIfam" id="NF004012">
    <property type="entry name" value="PRK05477.1-2"/>
    <property type="match status" value="1"/>
</dbReference>
<dbReference type="SUPFAM" id="SSF89095">
    <property type="entry name" value="GatB/YqeY motif"/>
    <property type="match status" value="1"/>
</dbReference>
<keyword evidence="6 10" id="KW-0648">Protein biosynthesis</keyword>
<organism evidence="13 14">
    <name type="scientific">Candidatus Mcinerneyibacterium aminivorans</name>
    <dbReference type="NCBI Taxonomy" id="2703815"/>
    <lineage>
        <taxon>Bacteria</taxon>
        <taxon>Candidatus Macinerneyibacteriota</taxon>
        <taxon>Candidatus Mcinerneyibacteria</taxon>
        <taxon>Candidatus Mcinerneyibacteriales</taxon>
        <taxon>Candidatus Mcinerneyibacteriaceae</taxon>
        <taxon>Candidatus Mcinerneyibacterium</taxon>
    </lineage>
</organism>
<dbReference type="Pfam" id="PF02934">
    <property type="entry name" value="GatB_N"/>
    <property type="match status" value="1"/>
</dbReference>
<feature type="coiled-coil region" evidence="11">
    <location>
        <begin position="420"/>
        <end position="447"/>
    </location>
</feature>
<keyword evidence="11" id="KW-0175">Coiled coil</keyword>
<dbReference type="Pfam" id="PF02637">
    <property type="entry name" value="GatB_Yqey"/>
    <property type="match status" value="1"/>
</dbReference>
<dbReference type="PROSITE" id="PS01234">
    <property type="entry name" value="GATB"/>
    <property type="match status" value="1"/>
</dbReference>
<dbReference type="EMBL" id="VSIX01000065">
    <property type="protein sequence ID" value="TYB30865.1"/>
    <property type="molecule type" value="Genomic_DNA"/>
</dbReference>
<comment type="caution">
    <text evidence="13">The sequence shown here is derived from an EMBL/GenBank/DDBJ whole genome shotgun (WGS) entry which is preliminary data.</text>
</comment>
<comment type="similarity">
    <text evidence="1 10">Belongs to the GatB/GatE family. GatB subfamily.</text>
</comment>
<evidence type="ECO:0000256" key="2">
    <source>
        <dbReference type="ARBA" id="ARBA00011123"/>
    </source>
</evidence>
<dbReference type="PANTHER" id="PTHR11659">
    <property type="entry name" value="GLUTAMYL-TRNA GLN AMIDOTRANSFERASE SUBUNIT B MITOCHONDRIAL AND PROKARYOTIC PET112-RELATED"/>
    <property type="match status" value="1"/>
</dbReference>
<name>A0A5D0MG37_9BACT</name>
<dbReference type="FunFam" id="1.10.150.380:FF:000001">
    <property type="entry name" value="Aspartyl/glutamyl-tRNA(Asn/Gln) amidotransferase subunit B"/>
    <property type="match status" value="1"/>
</dbReference>
<dbReference type="GO" id="GO:0050566">
    <property type="term" value="F:asparaginyl-tRNA synthase (glutamine-hydrolyzing) activity"/>
    <property type="evidence" value="ECO:0007669"/>
    <property type="project" value="RHEA"/>
</dbReference>
<evidence type="ECO:0000259" key="12">
    <source>
        <dbReference type="SMART" id="SM00845"/>
    </source>
</evidence>
<dbReference type="InterPro" id="IPR006075">
    <property type="entry name" value="Asn/Gln-tRNA_Trfase_suB/E_cat"/>
</dbReference>
<keyword evidence="3 10" id="KW-0436">Ligase</keyword>
<dbReference type="InterPro" id="IPR004413">
    <property type="entry name" value="GatB"/>
</dbReference>
<dbReference type="NCBIfam" id="NF004014">
    <property type="entry name" value="PRK05477.1-4"/>
    <property type="match status" value="1"/>
</dbReference>
<gene>
    <name evidence="10 13" type="primary">gatB</name>
    <name evidence="13" type="ORF">FXF47_06685</name>
</gene>
<proteinExistence type="inferred from homology"/>
<dbReference type="SUPFAM" id="SSF55931">
    <property type="entry name" value="Glutamine synthetase/guanido kinase"/>
    <property type="match status" value="1"/>
</dbReference>
<evidence type="ECO:0000256" key="1">
    <source>
        <dbReference type="ARBA" id="ARBA00005306"/>
    </source>
</evidence>
<keyword evidence="14" id="KW-1185">Reference proteome</keyword>
<keyword evidence="4 10" id="KW-0547">Nucleotide-binding</keyword>
<evidence type="ECO:0000256" key="8">
    <source>
        <dbReference type="ARBA" id="ARBA00047380"/>
    </source>
</evidence>
<comment type="catalytic activity">
    <reaction evidence="8 10">
        <text>L-aspartyl-tRNA(Asn) + L-glutamine + ATP + H2O = L-asparaginyl-tRNA(Asn) + L-glutamate + ADP + phosphate + 2 H(+)</text>
        <dbReference type="Rhea" id="RHEA:14513"/>
        <dbReference type="Rhea" id="RHEA-COMP:9674"/>
        <dbReference type="Rhea" id="RHEA-COMP:9677"/>
        <dbReference type="ChEBI" id="CHEBI:15377"/>
        <dbReference type="ChEBI" id="CHEBI:15378"/>
        <dbReference type="ChEBI" id="CHEBI:29985"/>
        <dbReference type="ChEBI" id="CHEBI:30616"/>
        <dbReference type="ChEBI" id="CHEBI:43474"/>
        <dbReference type="ChEBI" id="CHEBI:58359"/>
        <dbReference type="ChEBI" id="CHEBI:78515"/>
        <dbReference type="ChEBI" id="CHEBI:78516"/>
        <dbReference type="ChEBI" id="CHEBI:456216"/>
    </reaction>
</comment>
<comment type="function">
    <text evidence="7 10">Allows the formation of correctly charged Asn-tRNA(Asn) or Gln-tRNA(Gln) through the transamidation of misacylated Asp-tRNA(Asn) or Glu-tRNA(Gln) in organisms which lack either or both of asparaginyl-tRNA or glutaminyl-tRNA synthetases. The reaction takes place in the presence of glutamine and ATP through an activated phospho-Asp-tRNA(Asn) or phospho-Glu-tRNA(Gln).</text>
</comment>
<dbReference type="GO" id="GO:0006412">
    <property type="term" value="P:translation"/>
    <property type="evidence" value="ECO:0007669"/>
    <property type="project" value="UniProtKB-UniRule"/>
</dbReference>
<evidence type="ECO:0000256" key="6">
    <source>
        <dbReference type="ARBA" id="ARBA00022917"/>
    </source>
</evidence>
<dbReference type="InterPro" id="IPR023168">
    <property type="entry name" value="GatB_Yqey_C_2"/>
</dbReference>
<evidence type="ECO:0000256" key="10">
    <source>
        <dbReference type="HAMAP-Rule" id="MF_00121"/>
    </source>
</evidence>
<accession>A0A5D0MG37</accession>
<dbReference type="AlphaFoldDB" id="A0A5D0MG37"/>
<dbReference type="NCBIfam" id="TIGR00133">
    <property type="entry name" value="gatB"/>
    <property type="match status" value="1"/>
</dbReference>
<dbReference type="InterPro" id="IPR018027">
    <property type="entry name" value="Asn/Gln_amidotransferase"/>
</dbReference>
<dbReference type="FunFam" id="1.10.10.410:FF:000001">
    <property type="entry name" value="Aspartyl/glutamyl-tRNA(Asn/Gln) amidotransferase subunit B"/>
    <property type="match status" value="1"/>
</dbReference>
<dbReference type="Gene3D" id="1.10.150.380">
    <property type="entry name" value="GatB domain, N-terminal subdomain"/>
    <property type="match status" value="1"/>
</dbReference>
<dbReference type="Gene3D" id="1.10.10.410">
    <property type="match status" value="1"/>
</dbReference>
<dbReference type="GO" id="GO:0050567">
    <property type="term" value="F:glutaminyl-tRNA synthase (glutamine-hydrolyzing) activity"/>
    <property type="evidence" value="ECO:0007669"/>
    <property type="project" value="UniProtKB-UniRule"/>
</dbReference>
<reference evidence="13" key="1">
    <citation type="submission" date="2019-08" db="EMBL/GenBank/DDBJ databases">
        <title>Genomic characterization of a novel candidate phylum (ARYD3) from a high temperature, high salinity tertiary oil reservoir in north central Oklahoma, USA.</title>
        <authorList>
            <person name="Youssef N.H."/>
            <person name="Yadav A."/>
            <person name="Elshahed M.S."/>
        </authorList>
    </citation>
    <scope>NUCLEOTIDE SEQUENCE [LARGE SCALE GENOMIC DNA]</scope>
    <source>
        <strain evidence="13">ARYD3</strain>
    </source>
</reference>
<evidence type="ECO:0000313" key="14">
    <source>
        <dbReference type="Proteomes" id="UP000324143"/>
    </source>
</evidence>
<dbReference type="Proteomes" id="UP000324143">
    <property type="component" value="Unassembled WGS sequence"/>
</dbReference>
<evidence type="ECO:0000256" key="11">
    <source>
        <dbReference type="SAM" id="Coils"/>
    </source>
</evidence>
<comment type="catalytic activity">
    <reaction evidence="9 10">
        <text>L-glutamyl-tRNA(Gln) + L-glutamine + ATP + H2O = L-glutaminyl-tRNA(Gln) + L-glutamate + ADP + phosphate + H(+)</text>
        <dbReference type="Rhea" id="RHEA:17521"/>
        <dbReference type="Rhea" id="RHEA-COMP:9681"/>
        <dbReference type="Rhea" id="RHEA-COMP:9684"/>
        <dbReference type="ChEBI" id="CHEBI:15377"/>
        <dbReference type="ChEBI" id="CHEBI:15378"/>
        <dbReference type="ChEBI" id="CHEBI:29985"/>
        <dbReference type="ChEBI" id="CHEBI:30616"/>
        <dbReference type="ChEBI" id="CHEBI:43474"/>
        <dbReference type="ChEBI" id="CHEBI:58359"/>
        <dbReference type="ChEBI" id="CHEBI:78520"/>
        <dbReference type="ChEBI" id="CHEBI:78521"/>
        <dbReference type="ChEBI" id="CHEBI:456216"/>
    </reaction>
</comment>
<dbReference type="HAMAP" id="MF_00121">
    <property type="entry name" value="GatB"/>
    <property type="match status" value="1"/>
</dbReference>
<comment type="subunit">
    <text evidence="2 10">Heterotrimer of A, B and C subunits.</text>
</comment>
<evidence type="ECO:0000313" key="13">
    <source>
        <dbReference type="EMBL" id="TYB30865.1"/>
    </source>
</evidence>
<evidence type="ECO:0000256" key="7">
    <source>
        <dbReference type="ARBA" id="ARBA00024799"/>
    </source>
</evidence>
<evidence type="ECO:0000256" key="9">
    <source>
        <dbReference type="ARBA" id="ARBA00047913"/>
    </source>
</evidence>
<evidence type="ECO:0000256" key="5">
    <source>
        <dbReference type="ARBA" id="ARBA00022840"/>
    </source>
</evidence>
<dbReference type="InterPro" id="IPR042114">
    <property type="entry name" value="GatB_C_1"/>
</dbReference>
<keyword evidence="5 10" id="KW-0067">ATP-binding</keyword>
<dbReference type="PANTHER" id="PTHR11659:SF4">
    <property type="entry name" value="ASPARTYL_GLUTAMYL-TRNA(GLN) AMIDOTRANSFERASE SUBUNIT B_E CATALYTIC DOMAIN-CONTAINING PROTEIN"/>
    <property type="match status" value="1"/>
</dbReference>
<dbReference type="InterPro" id="IPR014746">
    <property type="entry name" value="Gln_synth/guanido_kin_cat_dom"/>
</dbReference>
<dbReference type="InterPro" id="IPR017958">
    <property type="entry name" value="Gln-tRNA_amidoTrfase_suB_CS"/>
</dbReference>
<sequence>MKYKSIIGLEIHTQLKTKTKAFCNCKVEFGQKPNTNICPVCMGHPGSLPVVNEKMIEYALLLGRATNSKINDKTKFDRKNYFYPDIPKNYQITQYDYPICYDGNIKILLEDNNMKDIGITRIHMEEDTGKVFHDKDDNNSLIDYNRAGVPLLEIVTEPDLRTPSEAYKFLNELKSILRYLDISDANMEKGELRVDVNVSVMKKEDEEFGTKVELKNMNSFKAVKKALEYEIDRQIELIKKGKKEKIKQETRMWLEDKEKTKIMRTKEEAADYRYFPEPDIPAFHINNDIIEKIENIDFELPLQKRQRFSKEYNLSDYDSSILTSEIDLAHYFEKVLEKFDDGKAAANWIINELLNLMNEDGKEIKEIDVTPQKLASILKLIDQDKISGKIGKKLLKEVYNSGKKPEDIVDEKGWSQVSDSDELENIIKEVLEENNDAVERYKNGEDKLFGFFMGQIMKKTKGKANPKKTNQLLRKLLKNQ</sequence>
<evidence type="ECO:0000256" key="3">
    <source>
        <dbReference type="ARBA" id="ARBA00022598"/>
    </source>
</evidence>
<dbReference type="GO" id="GO:0005524">
    <property type="term" value="F:ATP binding"/>
    <property type="evidence" value="ECO:0007669"/>
    <property type="project" value="UniProtKB-KW"/>
</dbReference>